<accession>A0A354M5K7</accession>
<feature type="domain" description="DAGKc" evidence="5">
    <location>
        <begin position="1"/>
        <end position="40"/>
    </location>
</feature>
<dbReference type="GO" id="GO:0005524">
    <property type="term" value="F:ATP binding"/>
    <property type="evidence" value="ECO:0007669"/>
    <property type="project" value="UniProtKB-KW"/>
</dbReference>
<name>A0A354M5K7_9BACT</name>
<evidence type="ECO:0000256" key="2">
    <source>
        <dbReference type="ARBA" id="ARBA00022741"/>
    </source>
</evidence>
<organism evidence="6 7">
    <name type="scientific">Coprobacter fastidiosus</name>
    <dbReference type="NCBI Taxonomy" id="1099853"/>
    <lineage>
        <taxon>Bacteria</taxon>
        <taxon>Pseudomonadati</taxon>
        <taxon>Bacteroidota</taxon>
        <taxon>Bacteroidia</taxon>
        <taxon>Bacteroidales</taxon>
        <taxon>Barnesiellaceae</taxon>
        <taxon>Coprobacter</taxon>
    </lineage>
</organism>
<dbReference type="GO" id="GO:0016301">
    <property type="term" value="F:kinase activity"/>
    <property type="evidence" value="ECO:0007669"/>
    <property type="project" value="UniProtKB-KW"/>
</dbReference>
<dbReference type="Pfam" id="PF19279">
    <property type="entry name" value="YegS_C"/>
    <property type="match status" value="1"/>
</dbReference>
<dbReference type="Proteomes" id="UP000262954">
    <property type="component" value="Unassembled WGS sequence"/>
</dbReference>
<dbReference type="Gene3D" id="3.40.50.10330">
    <property type="entry name" value="Probable inorganic polyphosphate/atp-NAD kinase, domain 1"/>
    <property type="match status" value="1"/>
</dbReference>
<dbReference type="Gene3D" id="2.60.200.40">
    <property type="match status" value="1"/>
</dbReference>
<proteinExistence type="predicted"/>
<evidence type="ECO:0000313" key="7">
    <source>
        <dbReference type="Proteomes" id="UP000262954"/>
    </source>
</evidence>
<reference evidence="6 7" key="1">
    <citation type="journal article" date="2018" name="Nat. Biotechnol.">
        <title>A standardized bacterial taxonomy based on genome phylogeny substantially revises the tree of life.</title>
        <authorList>
            <person name="Parks D.H."/>
            <person name="Chuvochina M."/>
            <person name="Waite D.W."/>
            <person name="Rinke C."/>
            <person name="Skarshewski A."/>
            <person name="Chaumeil P.A."/>
            <person name="Hugenholtz P."/>
        </authorList>
    </citation>
    <scope>NUCLEOTIDE SEQUENCE [LARGE SCALE GENOMIC DNA]</scope>
    <source>
        <strain evidence="6">UBA11482</strain>
    </source>
</reference>
<keyword evidence="2" id="KW-0547">Nucleotide-binding</keyword>
<evidence type="ECO:0000256" key="1">
    <source>
        <dbReference type="ARBA" id="ARBA00022679"/>
    </source>
</evidence>
<dbReference type="EMBL" id="DNWC01000160">
    <property type="protein sequence ID" value="HBJ09796.1"/>
    <property type="molecule type" value="Genomic_DNA"/>
</dbReference>
<keyword evidence="3 6" id="KW-0418">Kinase</keyword>
<dbReference type="PANTHER" id="PTHR12358">
    <property type="entry name" value="SPHINGOSINE KINASE"/>
    <property type="match status" value="1"/>
</dbReference>
<comment type="caution">
    <text evidence="6">The sequence shown here is derived from an EMBL/GenBank/DDBJ whole genome shotgun (WGS) entry which is preliminary data.</text>
</comment>
<keyword evidence="1" id="KW-0808">Transferase</keyword>
<evidence type="ECO:0000313" key="6">
    <source>
        <dbReference type="EMBL" id="HBJ09796.1"/>
    </source>
</evidence>
<evidence type="ECO:0000256" key="3">
    <source>
        <dbReference type="ARBA" id="ARBA00022777"/>
    </source>
</evidence>
<evidence type="ECO:0000259" key="5">
    <source>
        <dbReference type="PROSITE" id="PS50146"/>
    </source>
</evidence>
<dbReference type="InterPro" id="IPR017438">
    <property type="entry name" value="ATP-NAD_kinase_N"/>
</dbReference>
<dbReference type="PANTHER" id="PTHR12358:SF106">
    <property type="entry name" value="LIPID KINASE YEGS"/>
    <property type="match status" value="1"/>
</dbReference>
<keyword evidence="4" id="KW-0067">ATP-binding</keyword>
<sequence>GSGNGLARHLGIPIDVVRALKIVNENRTVALDYCKANDKVFFCTCGVGFDAWVSMKFAEDKHRGGLTYLRKAVTEYMKYKTETYRLESKDGSVKEKAFLIACGNASQYGNNAYIAPRANMQDGKLDVTIIRPFTPFDIGPLAVQLFTKLIDRNSNIKTFETESISIIREKPGIMHIDGEPIMMDARIDVSCIPGGLKALVPEENNKKSLIEPIQSVFWDVVDTIKTELNI</sequence>
<dbReference type="GO" id="GO:0005886">
    <property type="term" value="C:plasma membrane"/>
    <property type="evidence" value="ECO:0007669"/>
    <property type="project" value="TreeGrafter"/>
</dbReference>
<feature type="non-terminal residue" evidence="6">
    <location>
        <position position="1"/>
    </location>
</feature>
<dbReference type="InterPro" id="IPR045540">
    <property type="entry name" value="YegS/DAGK_C"/>
</dbReference>
<dbReference type="InterPro" id="IPR050187">
    <property type="entry name" value="Lipid_Phosphate_FormReg"/>
</dbReference>
<dbReference type="SUPFAM" id="SSF111331">
    <property type="entry name" value="NAD kinase/diacylglycerol kinase-like"/>
    <property type="match status" value="1"/>
</dbReference>
<dbReference type="InterPro" id="IPR001206">
    <property type="entry name" value="Diacylglycerol_kinase_cat_dom"/>
</dbReference>
<protein>
    <submittedName>
        <fullName evidence="6">Lipid kinase</fullName>
    </submittedName>
</protein>
<dbReference type="InterPro" id="IPR016064">
    <property type="entry name" value="NAD/diacylglycerol_kinase_sf"/>
</dbReference>
<evidence type="ECO:0000256" key="4">
    <source>
        <dbReference type="ARBA" id="ARBA00022840"/>
    </source>
</evidence>
<gene>
    <name evidence="6" type="ORF">DDY73_12435</name>
</gene>
<dbReference type="PROSITE" id="PS50146">
    <property type="entry name" value="DAGK"/>
    <property type="match status" value="1"/>
</dbReference>
<dbReference type="AlphaFoldDB" id="A0A354M5K7"/>